<evidence type="ECO:0008006" key="3">
    <source>
        <dbReference type="Google" id="ProtNLM"/>
    </source>
</evidence>
<comment type="caution">
    <text evidence="1">The sequence shown here is derived from an EMBL/GenBank/DDBJ whole genome shotgun (WGS) entry which is preliminary data.</text>
</comment>
<evidence type="ECO:0000313" key="1">
    <source>
        <dbReference type="EMBL" id="OGC43160.1"/>
    </source>
</evidence>
<proteinExistence type="predicted"/>
<evidence type="ECO:0000313" key="2">
    <source>
        <dbReference type="Proteomes" id="UP000177025"/>
    </source>
</evidence>
<gene>
    <name evidence="1" type="ORF">A2Y85_07245</name>
</gene>
<dbReference type="EMBL" id="MEUM01000034">
    <property type="protein sequence ID" value="OGC43160.1"/>
    <property type="molecule type" value="Genomic_DNA"/>
</dbReference>
<sequence length="285" mass="32666">MKKTIIIFSILTGMILANWTRTNILMGSEYLDDPVNIAKYPNQIAIYGNHLFGDIHSSNEDFGLIYKPKHNIGALGVWQPPEISRGFSIGYGVNLFRFDIGASVSPVHDNLRYGFGIGRSYFSRRFDLSFLTQNGLDDDWYQFNLRISKKHSDFVVLYRYALNYVVAPNEYQHHTTGIMIQRMVLNDGFVYLTGEYSFARGDIESDSINIYAGLELPVSRWLVLMCSVHENSAEDFSNPNWHIETGIGLRIRGFRINFHLNKDRLFDKDQTIFKGAGLDLDFGSF</sequence>
<accession>A0A1F4UEB7</accession>
<organism evidence="1 2">
    <name type="scientific">candidate division WOR-3 bacterium RBG_13_43_14</name>
    <dbReference type="NCBI Taxonomy" id="1802590"/>
    <lineage>
        <taxon>Bacteria</taxon>
        <taxon>Bacteria division WOR-3</taxon>
    </lineage>
</organism>
<reference evidence="1 2" key="1">
    <citation type="journal article" date="2016" name="Nat. Commun.">
        <title>Thousands of microbial genomes shed light on interconnected biogeochemical processes in an aquifer system.</title>
        <authorList>
            <person name="Anantharaman K."/>
            <person name="Brown C.T."/>
            <person name="Hug L.A."/>
            <person name="Sharon I."/>
            <person name="Castelle C.J."/>
            <person name="Probst A.J."/>
            <person name="Thomas B.C."/>
            <person name="Singh A."/>
            <person name="Wilkins M.J."/>
            <person name="Karaoz U."/>
            <person name="Brodie E.L."/>
            <person name="Williams K.H."/>
            <person name="Hubbard S.S."/>
            <person name="Banfield J.F."/>
        </authorList>
    </citation>
    <scope>NUCLEOTIDE SEQUENCE [LARGE SCALE GENOMIC DNA]</scope>
</reference>
<protein>
    <recommendedName>
        <fullName evidence="3">Bacterial surface antigen (D15) domain-containing protein</fullName>
    </recommendedName>
</protein>
<dbReference type="AlphaFoldDB" id="A0A1F4UEB7"/>
<name>A0A1F4UEB7_UNCW3</name>
<dbReference type="Proteomes" id="UP000177025">
    <property type="component" value="Unassembled WGS sequence"/>
</dbReference>